<feature type="signal peptide" evidence="1">
    <location>
        <begin position="1"/>
        <end position="18"/>
    </location>
</feature>
<dbReference type="KEGG" id="tut:107360290"/>
<organism evidence="2 3">
    <name type="scientific">Tetranychus urticae</name>
    <name type="common">Two-spotted spider mite</name>
    <dbReference type="NCBI Taxonomy" id="32264"/>
    <lineage>
        <taxon>Eukaryota</taxon>
        <taxon>Metazoa</taxon>
        <taxon>Ecdysozoa</taxon>
        <taxon>Arthropoda</taxon>
        <taxon>Chelicerata</taxon>
        <taxon>Arachnida</taxon>
        <taxon>Acari</taxon>
        <taxon>Acariformes</taxon>
        <taxon>Trombidiformes</taxon>
        <taxon>Prostigmata</taxon>
        <taxon>Eleutherengona</taxon>
        <taxon>Raphignathae</taxon>
        <taxon>Tetranychoidea</taxon>
        <taxon>Tetranychidae</taxon>
        <taxon>Tetranychus</taxon>
    </lineage>
</organism>
<gene>
    <name evidence="2" type="primary">107360290</name>
</gene>
<keyword evidence="1" id="KW-0732">Signal</keyword>
<name>T1K488_TETUR</name>
<proteinExistence type="predicted"/>
<evidence type="ECO:0000256" key="1">
    <source>
        <dbReference type="SAM" id="SignalP"/>
    </source>
</evidence>
<sequence length="210" mass="23214">MKFSIALVALFCVAAISAAPTQGPKPFVEALANLTKGVISQFEKLIPNWNPKAAIEDNLLPHLSEKIALDFIPGWNPKANISDNVLNAVMNLTKTLETKGLDDNKSVAENVKIIVAEVFEKMPFFSFVPKEPIEQLLTNNALESFSRFLLKKAEANKTEDVKGFNPNVKFGDLHQSDYIDYGMIPGFNTNKTLAENAAALLEDLFRNSPF</sequence>
<protein>
    <submittedName>
        <fullName evidence="2">Uncharacterized protein</fullName>
    </submittedName>
</protein>
<evidence type="ECO:0000313" key="3">
    <source>
        <dbReference type="Proteomes" id="UP000015104"/>
    </source>
</evidence>
<reference evidence="2" key="2">
    <citation type="submission" date="2015-06" db="UniProtKB">
        <authorList>
            <consortium name="EnsemblMetazoa"/>
        </authorList>
    </citation>
    <scope>IDENTIFICATION</scope>
</reference>
<dbReference type="AlphaFoldDB" id="T1K488"/>
<dbReference type="OMA" id="WNPKANI"/>
<feature type="chain" id="PRO_5004580281" evidence="1">
    <location>
        <begin position="19"/>
        <end position="210"/>
    </location>
</feature>
<dbReference type="EnsemblMetazoa" id="tetur05g01720.1">
    <property type="protein sequence ID" value="tetur05g01720.1"/>
    <property type="gene ID" value="tetur05g01720"/>
</dbReference>
<keyword evidence="3" id="KW-1185">Reference proteome</keyword>
<reference evidence="3" key="1">
    <citation type="submission" date="2011-08" db="EMBL/GenBank/DDBJ databases">
        <authorList>
            <person name="Rombauts S."/>
        </authorList>
    </citation>
    <scope>NUCLEOTIDE SEQUENCE</scope>
    <source>
        <strain evidence="3">London</strain>
    </source>
</reference>
<evidence type="ECO:0000313" key="2">
    <source>
        <dbReference type="EnsemblMetazoa" id="tetur05g01720.1"/>
    </source>
</evidence>
<dbReference type="HOGENOM" id="CLU_111735_0_0_1"/>
<accession>T1K488</accession>
<dbReference type="EMBL" id="CAEY01001565">
    <property type="status" value="NOT_ANNOTATED_CDS"/>
    <property type="molecule type" value="Genomic_DNA"/>
</dbReference>
<dbReference type="Proteomes" id="UP000015104">
    <property type="component" value="Unassembled WGS sequence"/>
</dbReference>